<feature type="domain" description="N-terminal Ras-GEF" evidence="6">
    <location>
        <begin position="82"/>
        <end position="211"/>
    </location>
</feature>
<evidence type="ECO:0000256" key="1">
    <source>
        <dbReference type="ARBA" id="ARBA00022658"/>
    </source>
</evidence>
<dbReference type="PROSITE" id="PS50009">
    <property type="entry name" value="RASGEF_CAT"/>
    <property type="match status" value="1"/>
</dbReference>
<dbReference type="CDD" id="cd00153">
    <property type="entry name" value="RA_RalGDS_like"/>
    <property type="match status" value="1"/>
</dbReference>
<dbReference type="InterPro" id="IPR001895">
    <property type="entry name" value="RASGEF_cat_dom"/>
</dbReference>
<evidence type="ECO:0000259" key="6">
    <source>
        <dbReference type="PROSITE" id="PS50212"/>
    </source>
</evidence>
<dbReference type="InterPro" id="IPR000651">
    <property type="entry name" value="Ras-like_Gua-exchang_fac_N"/>
</dbReference>
<proteinExistence type="predicted"/>
<dbReference type="SMART" id="SM00147">
    <property type="entry name" value="RasGEF"/>
    <property type="match status" value="1"/>
</dbReference>
<dbReference type="OrthoDB" id="26687at2759"/>
<dbReference type="GO" id="GO:0005886">
    <property type="term" value="C:plasma membrane"/>
    <property type="evidence" value="ECO:0007669"/>
    <property type="project" value="TreeGrafter"/>
</dbReference>
<evidence type="ECO:0000259" key="5">
    <source>
        <dbReference type="PROSITE" id="PS50200"/>
    </source>
</evidence>
<dbReference type="InterPro" id="IPR023578">
    <property type="entry name" value="Ras_GEF_dom_sf"/>
</dbReference>
<evidence type="ECO:0008006" key="9">
    <source>
        <dbReference type="Google" id="ProtNLM"/>
    </source>
</evidence>
<dbReference type="SMART" id="SM00314">
    <property type="entry name" value="RA"/>
    <property type="match status" value="1"/>
</dbReference>
<organism evidence="7">
    <name type="scientific">Darwinula stevensoni</name>
    <dbReference type="NCBI Taxonomy" id="69355"/>
    <lineage>
        <taxon>Eukaryota</taxon>
        <taxon>Metazoa</taxon>
        <taxon>Ecdysozoa</taxon>
        <taxon>Arthropoda</taxon>
        <taxon>Crustacea</taxon>
        <taxon>Oligostraca</taxon>
        <taxon>Ostracoda</taxon>
        <taxon>Podocopa</taxon>
        <taxon>Podocopida</taxon>
        <taxon>Darwinulocopina</taxon>
        <taxon>Darwinuloidea</taxon>
        <taxon>Darwinulidae</taxon>
        <taxon>Darwinula</taxon>
    </lineage>
</organism>
<accession>A0A7R8WZI4</accession>
<dbReference type="EMBL" id="CAJPEV010000072">
    <property type="protein sequence ID" value="CAG0880068.1"/>
    <property type="molecule type" value="Genomic_DNA"/>
</dbReference>
<dbReference type="Pfam" id="PF00617">
    <property type="entry name" value="RasGEF"/>
    <property type="match status" value="1"/>
</dbReference>
<dbReference type="Pfam" id="PF00618">
    <property type="entry name" value="RasGEF_N"/>
    <property type="match status" value="1"/>
</dbReference>
<dbReference type="InterPro" id="IPR000159">
    <property type="entry name" value="RA_dom"/>
</dbReference>
<sequence>MMLEKRFFGGTFGRKTLARQTKWFASLFDPQQQPTWRLWGEDREEGAIYTVYLKKVRYHRPSKSVNSDSEDEISHLEWETVKVRLIKAGTLEKLVWALAASDTGELECTMVHVFLATYRAFATAEQVLLLIVSRYKELGDESTSGGMVDNLREQHQRTLRQTLAVWLDMYPEDFNQPPSFPCLMQLLAFLQTHCSDPHLESRVRGLLDSGMRQHNGETCQLLKQIMSSDDEVRCTSPVPNGVVSSVTYSSLLDISNRHFAEQLTRMDMELFRKLRPHQCLGAIWSRRDRPDQATASVSATVEQFNAVSFRVLSTVLMEVDMKPALRAKIIAKWIDIAQELRMLKNFSSLKAIISGLQSTPIYRLRKVWLSLPREKGELFEELARLFSEDNNRLAQRELLQREGTAKVAEVTSHSDKQLPKLLQRHNAASCIKLLQGAAGAYHIEPDSKFQRWFESCIVLDDKESFELSCLIEPQGSTPGGGSAVGSRCGSGHHKKGRTELFGELSEPLESLTVFKLLGSVGFHQKSDSLASNSSGGSSQFFDATSESLNSSLHETASLERKMSTSSSSSSLPSLDASMGSGATNSHSTQSVELPTSSPSSSVSSPYRTPEFYIIRVSLESHSSEVQGVNLYKSIMLSNSDRTPSVIRSAMMKHGIEGKPEDYTLAQILPHGEMVFPSNANVYYAINTHHDLNFILRHKKPGEEVPKAGITMRETKVKKKLLSLMT</sequence>
<dbReference type="Proteomes" id="UP000677054">
    <property type="component" value="Unassembled WGS sequence"/>
</dbReference>
<dbReference type="InterPro" id="IPR008937">
    <property type="entry name" value="Ras-like_GEF"/>
</dbReference>
<dbReference type="SUPFAM" id="SSF54236">
    <property type="entry name" value="Ubiquitin-like"/>
    <property type="match status" value="1"/>
</dbReference>
<keyword evidence="8" id="KW-1185">Reference proteome</keyword>
<feature type="compositionally biased region" description="Low complexity" evidence="3">
    <location>
        <begin position="563"/>
        <end position="580"/>
    </location>
</feature>
<dbReference type="InterPro" id="IPR036964">
    <property type="entry name" value="RASGEF_cat_dom_sf"/>
</dbReference>
<evidence type="ECO:0000313" key="7">
    <source>
        <dbReference type="EMBL" id="CAD7240883.1"/>
    </source>
</evidence>
<feature type="compositionally biased region" description="Polar residues" evidence="3">
    <location>
        <begin position="581"/>
        <end position="593"/>
    </location>
</feature>
<name>A0A7R8WZI4_9CRUS</name>
<dbReference type="PANTHER" id="PTHR23113">
    <property type="entry name" value="GUANINE NUCLEOTIDE EXCHANGE FACTOR"/>
    <property type="match status" value="1"/>
</dbReference>
<dbReference type="Gene3D" id="1.10.840.10">
    <property type="entry name" value="Ras guanine-nucleotide exchange factors catalytic domain"/>
    <property type="match status" value="1"/>
</dbReference>
<feature type="domain" description="Ras-associating" evidence="5">
    <location>
        <begin position="610"/>
        <end position="700"/>
    </location>
</feature>
<evidence type="ECO:0000313" key="8">
    <source>
        <dbReference type="Proteomes" id="UP000677054"/>
    </source>
</evidence>
<protein>
    <recommendedName>
        <fullName evidence="9">Ral guanine nucleotide dissociation stimulator-like 1</fullName>
    </recommendedName>
</protein>
<dbReference type="PROSITE" id="PS50212">
    <property type="entry name" value="RASGEF_NTER"/>
    <property type="match status" value="1"/>
</dbReference>
<keyword evidence="1 2" id="KW-0344">Guanine-nucleotide releasing factor</keyword>
<evidence type="ECO:0000256" key="3">
    <source>
        <dbReference type="SAM" id="MobiDB-lite"/>
    </source>
</evidence>
<dbReference type="PROSITE" id="PS50200">
    <property type="entry name" value="RA"/>
    <property type="match status" value="1"/>
</dbReference>
<gene>
    <name evidence="7" type="ORF">DSTB1V02_LOCUS885</name>
</gene>
<reference evidence="7" key="1">
    <citation type="submission" date="2020-11" db="EMBL/GenBank/DDBJ databases">
        <authorList>
            <person name="Tran Van P."/>
        </authorList>
    </citation>
    <scope>NUCLEOTIDE SEQUENCE</scope>
</reference>
<dbReference type="EMBL" id="LR899589">
    <property type="protein sequence ID" value="CAD7240883.1"/>
    <property type="molecule type" value="Genomic_DNA"/>
</dbReference>
<dbReference type="Pfam" id="PF00788">
    <property type="entry name" value="RA"/>
    <property type="match status" value="1"/>
</dbReference>
<dbReference type="SMART" id="SM00229">
    <property type="entry name" value="RasGEFN"/>
    <property type="match status" value="1"/>
</dbReference>
<evidence type="ECO:0000259" key="4">
    <source>
        <dbReference type="PROSITE" id="PS50009"/>
    </source>
</evidence>
<dbReference type="Gene3D" id="1.20.870.10">
    <property type="entry name" value="Son of sevenless (SoS) protein Chain: S domain 1"/>
    <property type="match status" value="1"/>
</dbReference>
<dbReference type="CDD" id="cd06224">
    <property type="entry name" value="REM"/>
    <property type="match status" value="1"/>
</dbReference>
<dbReference type="Gene3D" id="3.10.20.90">
    <property type="entry name" value="Phosphatidylinositol 3-kinase Catalytic Subunit, Chain A, domain 1"/>
    <property type="match status" value="1"/>
</dbReference>
<dbReference type="AlphaFoldDB" id="A0A7R8WZI4"/>
<feature type="domain" description="Ras-GEF" evidence="4">
    <location>
        <begin position="255"/>
        <end position="474"/>
    </location>
</feature>
<feature type="region of interest" description="Disordered" evidence="3">
    <location>
        <begin position="555"/>
        <end position="605"/>
    </location>
</feature>
<dbReference type="PANTHER" id="PTHR23113:SF312">
    <property type="entry name" value="RAL GUANINE NUCLEOTIDE DISSOCIATION STIMULATOR-LIKE, ISOFORM E"/>
    <property type="match status" value="1"/>
</dbReference>
<dbReference type="GO" id="GO:0007265">
    <property type="term" value="P:Ras protein signal transduction"/>
    <property type="evidence" value="ECO:0007669"/>
    <property type="project" value="TreeGrafter"/>
</dbReference>
<dbReference type="GO" id="GO:0005085">
    <property type="term" value="F:guanyl-nucleotide exchange factor activity"/>
    <property type="evidence" value="ECO:0007669"/>
    <property type="project" value="UniProtKB-KW"/>
</dbReference>
<evidence type="ECO:0000256" key="2">
    <source>
        <dbReference type="PROSITE-ProRule" id="PRU00168"/>
    </source>
</evidence>
<feature type="compositionally biased region" description="Low complexity" evidence="3">
    <location>
        <begin position="594"/>
        <end position="605"/>
    </location>
</feature>
<dbReference type="InterPro" id="IPR029071">
    <property type="entry name" value="Ubiquitin-like_domsf"/>
</dbReference>
<dbReference type="SUPFAM" id="SSF48366">
    <property type="entry name" value="Ras GEF"/>
    <property type="match status" value="1"/>
</dbReference>